<accession>A0ACC1TE93</accession>
<protein>
    <submittedName>
        <fullName evidence="1">Uncharacterized protein</fullName>
    </submittedName>
</protein>
<dbReference type="Proteomes" id="UP001148662">
    <property type="component" value="Unassembled WGS sequence"/>
</dbReference>
<reference evidence="1" key="1">
    <citation type="submission" date="2022-07" db="EMBL/GenBank/DDBJ databases">
        <title>Genome Sequence of Phlebia brevispora.</title>
        <authorList>
            <person name="Buettner E."/>
        </authorList>
    </citation>
    <scope>NUCLEOTIDE SEQUENCE</scope>
    <source>
        <strain evidence="1">MPL23</strain>
    </source>
</reference>
<comment type="caution">
    <text evidence="1">The sequence shown here is derived from an EMBL/GenBank/DDBJ whole genome shotgun (WGS) entry which is preliminary data.</text>
</comment>
<dbReference type="EMBL" id="JANHOG010000028">
    <property type="protein sequence ID" value="KAJ3559397.1"/>
    <property type="molecule type" value="Genomic_DNA"/>
</dbReference>
<sequence length="358" mass="40491">MRERTTEKFDIPMEASVSEPLLSLPSSPHSHVGVLRTRQTLVAGVLGQLEALAIEQQSTARRIEQLQTIVRGRFILGANYRPLIDSLHHDCTIFGSNLCAAHNPRPFTSRSRVSTALDHNNEDALHQKNRQILELLKENEALHSRLDREHAEQELAAKYLAELKAERKRRLESEASGEKATEILVEQNLRLTEAKDVLQAQLTEAKADLEAWEIKARNVQDMQAVAVTAFERCNALEAENAALTQAMNTFAEGSTSATVQELQKIITNLTTELAQYKRREFDIKEKENTIRDKENHSIIRAMRKQTRELKRRSLQVRNTDFGIQENTAKSNATFTVKVSMTEDSALPAIPSFSELFLI</sequence>
<proteinExistence type="predicted"/>
<keyword evidence="2" id="KW-1185">Reference proteome</keyword>
<name>A0ACC1TE93_9APHY</name>
<evidence type="ECO:0000313" key="1">
    <source>
        <dbReference type="EMBL" id="KAJ3559397.1"/>
    </source>
</evidence>
<gene>
    <name evidence="1" type="ORF">NM688_g369</name>
</gene>
<organism evidence="1 2">
    <name type="scientific">Phlebia brevispora</name>
    <dbReference type="NCBI Taxonomy" id="194682"/>
    <lineage>
        <taxon>Eukaryota</taxon>
        <taxon>Fungi</taxon>
        <taxon>Dikarya</taxon>
        <taxon>Basidiomycota</taxon>
        <taxon>Agaricomycotina</taxon>
        <taxon>Agaricomycetes</taxon>
        <taxon>Polyporales</taxon>
        <taxon>Meruliaceae</taxon>
        <taxon>Phlebia</taxon>
    </lineage>
</organism>
<evidence type="ECO:0000313" key="2">
    <source>
        <dbReference type="Proteomes" id="UP001148662"/>
    </source>
</evidence>